<dbReference type="PANTHER" id="PTHR46656:SF3">
    <property type="entry name" value="PUTATIVE-RELATED"/>
    <property type="match status" value="1"/>
</dbReference>
<dbReference type="Gene3D" id="3.40.50.2000">
    <property type="entry name" value="Glycogen Phosphorylase B"/>
    <property type="match status" value="1"/>
</dbReference>
<accession>A0A835RV91</accession>
<feature type="compositionally biased region" description="Polar residues" evidence="1">
    <location>
        <begin position="1"/>
        <end position="12"/>
    </location>
</feature>
<dbReference type="Proteomes" id="UP000639772">
    <property type="component" value="Unassembled WGS sequence"/>
</dbReference>
<evidence type="ECO:0008006" key="4">
    <source>
        <dbReference type="Google" id="ProtNLM"/>
    </source>
</evidence>
<protein>
    <recommendedName>
        <fullName evidence="4">Glycosyl transferase family 1 domain-containing protein</fullName>
    </recommendedName>
</protein>
<organism evidence="2 3">
    <name type="scientific">Vanilla planifolia</name>
    <name type="common">Vanilla</name>
    <dbReference type="NCBI Taxonomy" id="51239"/>
    <lineage>
        <taxon>Eukaryota</taxon>
        <taxon>Viridiplantae</taxon>
        <taxon>Streptophyta</taxon>
        <taxon>Embryophyta</taxon>
        <taxon>Tracheophyta</taxon>
        <taxon>Spermatophyta</taxon>
        <taxon>Magnoliopsida</taxon>
        <taxon>Liliopsida</taxon>
        <taxon>Asparagales</taxon>
        <taxon>Orchidaceae</taxon>
        <taxon>Vanilloideae</taxon>
        <taxon>Vanilleae</taxon>
        <taxon>Vanilla</taxon>
    </lineage>
</organism>
<reference evidence="2 3" key="1">
    <citation type="journal article" date="2020" name="Nat. Food">
        <title>A phased Vanilla planifolia genome enables genetic improvement of flavour and production.</title>
        <authorList>
            <person name="Hasing T."/>
            <person name="Tang H."/>
            <person name="Brym M."/>
            <person name="Khazi F."/>
            <person name="Huang T."/>
            <person name="Chambers A.H."/>
        </authorList>
    </citation>
    <scope>NUCLEOTIDE SEQUENCE [LARGE SCALE GENOMIC DNA]</scope>
    <source>
        <tissue evidence="2">Leaf</tissue>
    </source>
</reference>
<dbReference type="AlphaFoldDB" id="A0A835RV91"/>
<proteinExistence type="predicted"/>
<dbReference type="Pfam" id="PF13692">
    <property type="entry name" value="Glyco_trans_1_4"/>
    <property type="match status" value="1"/>
</dbReference>
<evidence type="ECO:0000313" key="3">
    <source>
        <dbReference type="Proteomes" id="UP000639772"/>
    </source>
</evidence>
<comment type="caution">
    <text evidence="2">The sequence shown here is derived from an EMBL/GenBank/DDBJ whole genome shotgun (WGS) entry which is preliminary data.</text>
</comment>
<dbReference type="PANTHER" id="PTHR46656">
    <property type="entry name" value="PUTATIVE-RELATED"/>
    <property type="match status" value="1"/>
</dbReference>
<feature type="region of interest" description="Disordered" evidence="1">
    <location>
        <begin position="1"/>
        <end position="23"/>
    </location>
</feature>
<sequence>MSASGSPQSRKPPSSLPRLTAPSSTRQSPLLLLTSVILVLLLAIAFDRWHRISFLNYGNPLKPTFFQRLARIPLHKHQSIKPPYSAPRSPCLLWMAPFLSGGGYCSEAWSYITSLHERIPNPSFILKIEHHGDLVSPEFWQGLPEKSQRLAFELHSTACRSRDTVVICHSEPGAWYPPLYETISCPPSGYKSAAIVVGRTMFETDRLTPEHVRRCNRMDEIWVPTEFHVSTFVGSGVDPSKIVKIVQPVDIEFFDPAKHEAMALPGQELILRSRTLGSGSSTDVTKKNFVFLSIFKWELRKGWDVLLRAYLTEFSKTDGVLLCLLISAYHTDTDFSNKISAFVEEQGIKEPVGGWAPVRVIRSHIPQAELPRIYMAADIFVLPSRGEGWGRPIVEAMSMGLPVIATNWSGPTEYLTQENGYPLPVYEMREVREGPFKGHLWAEPSVNNLRGLLRHVVSYPEEAKARGMKARMDIIKRFSPEVVAKIVSDRIMEIWTSHDG</sequence>
<name>A0A835RV91_VANPL</name>
<dbReference type="EMBL" id="JADCNM010000002">
    <property type="protein sequence ID" value="KAG0495120.1"/>
    <property type="molecule type" value="Genomic_DNA"/>
</dbReference>
<evidence type="ECO:0000313" key="2">
    <source>
        <dbReference type="EMBL" id="KAG0495120.1"/>
    </source>
</evidence>
<dbReference type="SUPFAM" id="SSF53756">
    <property type="entry name" value="UDP-Glycosyltransferase/glycogen phosphorylase"/>
    <property type="match status" value="1"/>
</dbReference>
<evidence type="ECO:0000256" key="1">
    <source>
        <dbReference type="SAM" id="MobiDB-lite"/>
    </source>
</evidence>
<gene>
    <name evidence="2" type="ORF">HPP92_006114</name>
</gene>
<dbReference type="OrthoDB" id="2193793at2759"/>